<evidence type="ECO:0000313" key="14">
    <source>
        <dbReference type="EMBL" id="KAK6945641.1"/>
    </source>
</evidence>
<evidence type="ECO:0000256" key="1">
    <source>
        <dbReference type="ARBA" id="ARBA00000798"/>
    </source>
</evidence>
<dbReference type="EC" id="3.1.4.4" evidence="4 11"/>
<dbReference type="InterPro" id="IPR011402">
    <property type="entry name" value="PLipase_D_pln"/>
</dbReference>
<feature type="domain" description="PLD phosphodiesterase" evidence="13">
    <location>
        <begin position="649"/>
        <end position="667"/>
    </location>
</feature>
<dbReference type="PROSITE" id="PS50004">
    <property type="entry name" value="C2"/>
    <property type="match status" value="1"/>
</dbReference>
<dbReference type="GO" id="GO:0046470">
    <property type="term" value="P:phosphatidylcholine metabolic process"/>
    <property type="evidence" value="ECO:0007669"/>
    <property type="project" value="InterPro"/>
</dbReference>
<dbReference type="Gene3D" id="2.60.40.150">
    <property type="entry name" value="C2 domain"/>
    <property type="match status" value="1"/>
</dbReference>
<dbReference type="GO" id="GO:0004630">
    <property type="term" value="F:phospholipase D activity"/>
    <property type="evidence" value="ECO:0007669"/>
    <property type="project" value="UniProtKB-EC"/>
</dbReference>
<name>A0AAN8WCX0_9MAGN</name>
<dbReference type="GO" id="GO:0009395">
    <property type="term" value="P:phospholipid catabolic process"/>
    <property type="evidence" value="ECO:0007669"/>
    <property type="project" value="TreeGrafter"/>
</dbReference>
<dbReference type="PIRSF" id="PIRSF036470">
    <property type="entry name" value="PLD_plant"/>
    <property type="match status" value="1"/>
</dbReference>
<dbReference type="Pfam" id="PF00614">
    <property type="entry name" value="PLDc"/>
    <property type="match status" value="1"/>
</dbReference>
<reference evidence="14 15" key="1">
    <citation type="submission" date="2023-12" db="EMBL/GenBank/DDBJ databases">
        <title>A high-quality genome assembly for Dillenia turbinata (Dilleniales).</title>
        <authorList>
            <person name="Chanderbali A."/>
        </authorList>
    </citation>
    <scope>NUCLEOTIDE SEQUENCE [LARGE SCALE GENOMIC DNA]</scope>
    <source>
        <strain evidence="14">LSX21</strain>
        <tissue evidence="14">Leaf</tissue>
    </source>
</reference>
<dbReference type="EMBL" id="JBAMMX010000002">
    <property type="protein sequence ID" value="KAK6945641.1"/>
    <property type="molecule type" value="Genomic_DNA"/>
</dbReference>
<keyword evidence="6" id="KW-0677">Repeat</keyword>
<evidence type="ECO:0000256" key="2">
    <source>
        <dbReference type="ARBA" id="ARBA00001913"/>
    </source>
</evidence>
<comment type="function">
    <text evidence="11">Hydrolyzes glycerol-phospholipids at the terminal phosphodiesteric bond.</text>
</comment>
<evidence type="ECO:0000256" key="10">
    <source>
        <dbReference type="ARBA" id="ARBA00023098"/>
    </source>
</evidence>
<dbReference type="Proteomes" id="UP001370490">
    <property type="component" value="Unassembled WGS sequence"/>
</dbReference>
<sequence>MAADSDQTPETVDGEPSDSVGTMFLHGYLDLWILEAKSLPNMDLTTERMRRCFTMFGTCSAPFGKKVKPAGKQSIITSDPYVSVCLAGATIAQTRVIANTENPVWDEHFRVPVAHPAGKLEFQVKDNDILGAQLIGMVAIPVKKLISGETINGWYPIVNHYGNPLKPFPELHISIQFKPVQDNPLYKNGVGCGPEYSGVPNTYFPLRKGGSVTLYQDAHVPDQMLPEIPLDDGKVFQQSKCWEEICHAMLEAHHLIYIIGWSIYHPEGVRVVLLIWDDKTSHDNLFLKTEGVMQTHDEATRKFFKHSSVHCVLSPRYASNKLSIFKQQVCQTALIKLALLISDLSMPLNSPGCRTLFTHHQKCVLLDTQASGNNRKITAFVGGLDLCDGRYDTPEHRLFGDLTVFANDFHNPTFPVTYWHDDTLIKLDRISWILTPSSADNDKNVHVSEENDPENWHVQVFRSIDSGSVMGFPKLVEEAVKKNLVCGKNLKIERSIHTAYVNAIRSAQHFIYIENQYFLGSSYFWPSYKNAGADNLIPMELALKIASKIKANERFCVYIVIPMWPEGVPTSAAVQEILFWQGQTMSMMYRIVAQALEEVGLASVNHPQEYLNFFCLGKREAPSPDSSSQTSTSSENRALIYDIRPCQGMIVDDEYVIIGSANINQRSMDGSRDTEIAMGAYQPNYTWAGRNRHPRGQVYGYRMSLWAEHLGMIEESFSEPESLKCSKKVNKIAQQNWKAFVSEEYNEMCGHLMQYPVQVSRSGKVSSLPDYESFSGRWR</sequence>
<gene>
    <name evidence="14" type="ORF">RJ641_013185</name>
</gene>
<dbReference type="PANTHER" id="PTHR18896:SF153">
    <property type="entry name" value="PHOSPHOLIPASE D"/>
    <property type="match status" value="1"/>
</dbReference>
<feature type="domain" description="PLD phosphodiesterase" evidence="13">
    <location>
        <begin position="355"/>
        <end position="390"/>
    </location>
</feature>
<evidence type="ECO:0000256" key="7">
    <source>
        <dbReference type="ARBA" id="ARBA00022801"/>
    </source>
</evidence>
<keyword evidence="15" id="KW-1185">Reference proteome</keyword>
<dbReference type="InterPro" id="IPR035892">
    <property type="entry name" value="C2_domain_sf"/>
</dbReference>
<keyword evidence="10" id="KW-0443">Lipid metabolism</keyword>
<dbReference type="Pfam" id="PF00168">
    <property type="entry name" value="C2"/>
    <property type="match status" value="1"/>
</dbReference>
<keyword evidence="7 11" id="KW-0378">Hydrolase</keyword>
<protein>
    <recommendedName>
        <fullName evidence="4 11">Phospholipase D</fullName>
        <ecNumber evidence="4 11">3.1.4.4</ecNumber>
    </recommendedName>
</protein>
<evidence type="ECO:0000256" key="11">
    <source>
        <dbReference type="PIRNR" id="PIRNR036470"/>
    </source>
</evidence>
<dbReference type="Gene3D" id="3.30.870.10">
    <property type="entry name" value="Endonuclease Chain A"/>
    <property type="match status" value="2"/>
</dbReference>
<dbReference type="InterPro" id="IPR024632">
    <property type="entry name" value="PLipase_D_C"/>
</dbReference>
<keyword evidence="8 11" id="KW-0106">Calcium</keyword>
<accession>A0AAN8WCX0</accession>
<dbReference type="SMART" id="SM00239">
    <property type="entry name" value="C2"/>
    <property type="match status" value="1"/>
</dbReference>
<evidence type="ECO:0000256" key="8">
    <source>
        <dbReference type="ARBA" id="ARBA00022837"/>
    </source>
</evidence>
<evidence type="ECO:0000259" key="12">
    <source>
        <dbReference type="PROSITE" id="PS50004"/>
    </source>
</evidence>
<keyword evidence="9 11" id="KW-0442">Lipid degradation</keyword>
<evidence type="ECO:0000256" key="6">
    <source>
        <dbReference type="ARBA" id="ARBA00022737"/>
    </source>
</evidence>
<dbReference type="PROSITE" id="PS50035">
    <property type="entry name" value="PLD"/>
    <property type="match status" value="2"/>
</dbReference>
<proteinExistence type="inferred from homology"/>
<dbReference type="Pfam" id="PF12357">
    <property type="entry name" value="PLD_C"/>
    <property type="match status" value="1"/>
</dbReference>
<keyword evidence="5" id="KW-0479">Metal-binding</keyword>
<dbReference type="InterPro" id="IPR015679">
    <property type="entry name" value="PLipase_D_fam"/>
</dbReference>
<dbReference type="GO" id="GO:0005886">
    <property type="term" value="C:plasma membrane"/>
    <property type="evidence" value="ECO:0007669"/>
    <property type="project" value="TreeGrafter"/>
</dbReference>
<dbReference type="SUPFAM" id="SSF56024">
    <property type="entry name" value="Phospholipase D/nuclease"/>
    <property type="match status" value="2"/>
</dbReference>
<dbReference type="GO" id="GO:0005509">
    <property type="term" value="F:calcium ion binding"/>
    <property type="evidence" value="ECO:0007669"/>
    <property type="project" value="InterPro"/>
</dbReference>
<evidence type="ECO:0000256" key="4">
    <source>
        <dbReference type="ARBA" id="ARBA00012027"/>
    </source>
</evidence>
<dbReference type="AlphaFoldDB" id="A0AAN8WCX0"/>
<comment type="caution">
    <text evidence="14">The sequence shown here is derived from an EMBL/GenBank/DDBJ whole genome shotgun (WGS) entry which is preliminary data.</text>
</comment>
<dbReference type="CDD" id="cd04015">
    <property type="entry name" value="C2_plant_PLD"/>
    <property type="match status" value="1"/>
</dbReference>
<dbReference type="InterPro" id="IPR000008">
    <property type="entry name" value="C2_dom"/>
</dbReference>
<evidence type="ECO:0000256" key="3">
    <source>
        <dbReference type="ARBA" id="ARBA00010683"/>
    </source>
</evidence>
<evidence type="ECO:0000313" key="15">
    <source>
        <dbReference type="Proteomes" id="UP001370490"/>
    </source>
</evidence>
<evidence type="ECO:0000256" key="9">
    <source>
        <dbReference type="ARBA" id="ARBA00022963"/>
    </source>
</evidence>
<evidence type="ECO:0000259" key="13">
    <source>
        <dbReference type="PROSITE" id="PS50035"/>
    </source>
</evidence>
<organism evidence="14 15">
    <name type="scientific">Dillenia turbinata</name>
    <dbReference type="NCBI Taxonomy" id="194707"/>
    <lineage>
        <taxon>Eukaryota</taxon>
        <taxon>Viridiplantae</taxon>
        <taxon>Streptophyta</taxon>
        <taxon>Embryophyta</taxon>
        <taxon>Tracheophyta</taxon>
        <taxon>Spermatophyta</taxon>
        <taxon>Magnoliopsida</taxon>
        <taxon>eudicotyledons</taxon>
        <taxon>Gunneridae</taxon>
        <taxon>Pentapetalae</taxon>
        <taxon>Dilleniales</taxon>
        <taxon>Dilleniaceae</taxon>
        <taxon>Dillenia</taxon>
    </lineage>
</organism>
<evidence type="ECO:0000256" key="5">
    <source>
        <dbReference type="ARBA" id="ARBA00022723"/>
    </source>
</evidence>
<dbReference type="InterPro" id="IPR001736">
    <property type="entry name" value="PLipase_D/transphosphatidylase"/>
</dbReference>
<feature type="domain" description="C2" evidence="12">
    <location>
        <begin position="8"/>
        <end position="155"/>
    </location>
</feature>
<comment type="cofactor">
    <cofactor evidence="2 11">
        <name>Ca(2+)</name>
        <dbReference type="ChEBI" id="CHEBI:29108"/>
    </cofactor>
</comment>
<dbReference type="SUPFAM" id="SSF49562">
    <property type="entry name" value="C2 domain (Calcium/lipid-binding domain, CaLB)"/>
    <property type="match status" value="1"/>
</dbReference>
<comment type="similarity">
    <text evidence="3 11">Belongs to the phospholipase D family. C2-PLD subfamily.</text>
</comment>
<dbReference type="SMART" id="SM00155">
    <property type="entry name" value="PLDc"/>
    <property type="match status" value="2"/>
</dbReference>
<dbReference type="PANTHER" id="PTHR18896">
    <property type="entry name" value="PHOSPHOLIPASE D"/>
    <property type="match status" value="1"/>
</dbReference>
<comment type="catalytic activity">
    <reaction evidence="1 11">
        <text>a 1,2-diacyl-sn-glycero-3-phosphocholine + H2O = a 1,2-diacyl-sn-glycero-3-phosphate + choline + H(+)</text>
        <dbReference type="Rhea" id="RHEA:14445"/>
        <dbReference type="ChEBI" id="CHEBI:15354"/>
        <dbReference type="ChEBI" id="CHEBI:15377"/>
        <dbReference type="ChEBI" id="CHEBI:15378"/>
        <dbReference type="ChEBI" id="CHEBI:57643"/>
        <dbReference type="ChEBI" id="CHEBI:58608"/>
        <dbReference type="EC" id="3.1.4.4"/>
    </reaction>
</comment>